<keyword evidence="1 12" id="KW-0240">DNA-directed RNA polymerase</keyword>
<feature type="domain" description="Toprim" evidence="14">
    <location>
        <begin position="261"/>
        <end position="342"/>
    </location>
</feature>
<dbReference type="RefSeq" id="WP_004334201.1">
    <property type="nucleotide sequence ID" value="NZ_ACNN01000026.1"/>
</dbReference>
<dbReference type="Pfam" id="PF08275">
    <property type="entry name" value="DNAG_N"/>
    <property type="match status" value="1"/>
</dbReference>
<gene>
    <name evidence="12 15" type="primary">dnaG</name>
    <name evidence="15" type="ORF">POREN0001_1868</name>
</gene>
<keyword evidence="7 12" id="KW-0863">Zinc-finger</keyword>
<evidence type="ECO:0000256" key="8">
    <source>
        <dbReference type="ARBA" id="ARBA00022833"/>
    </source>
</evidence>
<dbReference type="GO" id="GO:0008270">
    <property type="term" value="F:zinc ion binding"/>
    <property type="evidence" value="ECO:0007669"/>
    <property type="project" value="UniProtKB-UniRule"/>
</dbReference>
<evidence type="ECO:0000256" key="4">
    <source>
        <dbReference type="ARBA" id="ARBA00022695"/>
    </source>
</evidence>
<dbReference type="Pfam" id="PF10410">
    <property type="entry name" value="DnaB_bind"/>
    <property type="match status" value="1"/>
</dbReference>
<dbReference type="Pfam" id="PF01807">
    <property type="entry name" value="Zn_ribbon_DnaG"/>
    <property type="match status" value="1"/>
</dbReference>
<dbReference type="InterPro" id="IPR006171">
    <property type="entry name" value="TOPRIM_dom"/>
</dbReference>
<dbReference type="InterPro" id="IPR050219">
    <property type="entry name" value="DnaG_primase"/>
</dbReference>
<proteinExistence type="inferred from homology"/>
<comment type="function">
    <text evidence="12">RNA polymerase that catalyzes the synthesis of short RNA molecules used as primers for DNA polymerase during DNA replication.</text>
</comment>
<dbReference type="Gene3D" id="3.40.1360.10">
    <property type="match status" value="1"/>
</dbReference>
<dbReference type="GeneID" id="93365949"/>
<dbReference type="HAMAP" id="MF_00974">
    <property type="entry name" value="DNA_primase_DnaG"/>
    <property type="match status" value="1"/>
</dbReference>
<accession>C3JBY0</accession>
<keyword evidence="11 12" id="KW-0804">Transcription</keyword>
<dbReference type="PANTHER" id="PTHR30313:SF2">
    <property type="entry name" value="DNA PRIMASE"/>
    <property type="match status" value="1"/>
</dbReference>
<dbReference type="GO" id="GO:0003677">
    <property type="term" value="F:DNA binding"/>
    <property type="evidence" value="ECO:0007669"/>
    <property type="project" value="UniProtKB-KW"/>
</dbReference>
<dbReference type="InterPro" id="IPR002694">
    <property type="entry name" value="Znf_CHC2"/>
</dbReference>
<evidence type="ECO:0000259" key="14">
    <source>
        <dbReference type="PROSITE" id="PS50880"/>
    </source>
</evidence>
<dbReference type="FunFam" id="3.40.1360.10:FF:000002">
    <property type="entry name" value="DNA primase"/>
    <property type="match status" value="1"/>
</dbReference>
<dbReference type="GO" id="GO:0003899">
    <property type="term" value="F:DNA-directed RNA polymerase activity"/>
    <property type="evidence" value="ECO:0007669"/>
    <property type="project" value="UniProtKB-UniRule"/>
</dbReference>
<feature type="region of interest" description="Disordered" evidence="13">
    <location>
        <begin position="439"/>
        <end position="490"/>
    </location>
</feature>
<dbReference type="Gene3D" id="3.90.580.10">
    <property type="entry name" value="Zinc finger, CHC2-type domain"/>
    <property type="match status" value="1"/>
</dbReference>
<name>C3JBY0_POREA</name>
<keyword evidence="10 12" id="KW-0238">DNA-binding</keyword>
<dbReference type="CDD" id="cd03364">
    <property type="entry name" value="TOPRIM_DnaG_primases"/>
    <property type="match status" value="1"/>
</dbReference>
<keyword evidence="6 12" id="KW-0479">Metal-binding</keyword>
<comment type="catalytic activity">
    <reaction evidence="12">
        <text>ssDNA + n NTP = ssDNA/pppN(pN)n-1 hybrid + (n-1) diphosphate.</text>
        <dbReference type="EC" id="2.7.7.101"/>
    </reaction>
</comment>
<keyword evidence="8 12" id="KW-0862">Zinc</keyword>
<dbReference type="PANTHER" id="PTHR30313">
    <property type="entry name" value="DNA PRIMASE"/>
    <property type="match status" value="1"/>
</dbReference>
<dbReference type="InterPro" id="IPR019475">
    <property type="entry name" value="DNA_primase_DnaB-bd"/>
</dbReference>
<evidence type="ECO:0000256" key="2">
    <source>
        <dbReference type="ARBA" id="ARBA00022515"/>
    </source>
</evidence>
<evidence type="ECO:0000313" key="15">
    <source>
        <dbReference type="EMBL" id="EEN82399.1"/>
    </source>
</evidence>
<dbReference type="eggNOG" id="COG0358">
    <property type="taxonomic scope" value="Bacteria"/>
</dbReference>
<dbReference type="SUPFAM" id="SSF56731">
    <property type="entry name" value="DNA primase core"/>
    <property type="match status" value="1"/>
</dbReference>
<keyword evidence="9" id="KW-0460">Magnesium</keyword>
<dbReference type="GO" id="GO:0000428">
    <property type="term" value="C:DNA-directed RNA polymerase complex"/>
    <property type="evidence" value="ECO:0007669"/>
    <property type="project" value="UniProtKB-KW"/>
</dbReference>
<evidence type="ECO:0000256" key="10">
    <source>
        <dbReference type="ARBA" id="ARBA00023125"/>
    </source>
</evidence>
<evidence type="ECO:0000256" key="3">
    <source>
        <dbReference type="ARBA" id="ARBA00022679"/>
    </source>
</evidence>
<protein>
    <recommendedName>
        <fullName evidence="12">DNA primase</fullName>
        <ecNumber evidence="12">2.7.7.101</ecNumber>
    </recommendedName>
</protein>
<evidence type="ECO:0000256" key="7">
    <source>
        <dbReference type="ARBA" id="ARBA00022771"/>
    </source>
</evidence>
<dbReference type="FunFam" id="3.90.580.10:FF:000001">
    <property type="entry name" value="DNA primase"/>
    <property type="match status" value="1"/>
</dbReference>
<evidence type="ECO:0000256" key="9">
    <source>
        <dbReference type="ARBA" id="ARBA00022842"/>
    </source>
</evidence>
<comment type="domain">
    <text evidence="12">Contains an N-terminal zinc-binding domain, a central core domain that contains the primase activity, and a C-terminal DnaB-binding domain.</text>
</comment>
<dbReference type="STRING" id="553175.POREN0001_1868"/>
<comment type="caution">
    <text evidence="15">The sequence shown here is derived from an EMBL/GenBank/DDBJ whole genome shotgun (WGS) entry which is preliminary data.</text>
</comment>
<dbReference type="EMBL" id="ACNN01000026">
    <property type="protein sequence ID" value="EEN82399.1"/>
    <property type="molecule type" value="Genomic_DNA"/>
</dbReference>
<feature type="zinc finger region" description="CHC2-type" evidence="12">
    <location>
        <begin position="37"/>
        <end position="61"/>
    </location>
</feature>
<dbReference type="GO" id="GO:0006269">
    <property type="term" value="P:DNA replication, synthesis of primer"/>
    <property type="evidence" value="ECO:0007669"/>
    <property type="project" value="UniProtKB-UniRule"/>
</dbReference>
<dbReference type="InterPro" id="IPR013264">
    <property type="entry name" value="DNAG_N"/>
</dbReference>
<dbReference type="NCBIfam" id="TIGR01391">
    <property type="entry name" value="dnaG"/>
    <property type="match status" value="1"/>
</dbReference>
<evidence type="ECO:0000256" key="13">
    <source>
        <dbReference type="SAM" id="MobiDB-lite"/>
    </source>
</evidence>
<comment type="similarity">
    <text evidence="12">Belongs to the DnaG primase family.</text>
</comment>
<dbReference type="EC" id="2.7.7.101" evidence="12"/>
<dbReference type="InterPro" id="IPR036977">
    <property type="entry name" value="DNA_primase_Znf_CHC2"/>
</dbReference>
<comment type="cofactor">
    <cofactor evidence="12">
        <name>Zn(2+)</name>
        <dbReference type="ChEBI" id="CHEBI:29105"/>
    </cofactor>
    <text evidence="12">Binds 1 zinc ion per monomer.</text>
</comment>
<dbReference type="InterPro" id="IPR034151">
    <property type="entry name" value="TOPRIM_DnaG_bac"/>
</dbReference>
<comment type="subunit">
    <text evidence="12">Monomer. Interacts with DnaB.</text>
</comment>
<evidence type="ECO:0000256" key="5">
    <source>
        <dbReference type="ARBA" id="ARBA00022705"/>
    </source>
</evidence>
<dbReference type="SUPFAM" id="SSF57783">
    <property type="entry name" value="Zinc beta-ribbon"/>
    <property type="match status" value="1"/>
</dbReference>
<dbReference type="Pfam" id="PF13155">
    <property type="entry name" value="Toprim_2"/>
    <property type="match status" value="1"/>
</dbReference>
<dbReference type="InterPro" id="IPR030846">
    <property type="entry name" value="DnaG_bac"/>
</dbReference>
<keyword evidence="2 12" id="KW-0639">Primosome</keyword>
<dbReference type="InterPro" id="IPR006295">
    <property type="entry name" value="DNA_primase_DnaG"/>
</dbReference>
<dbReference type="GO" id="GO:1990077">
    <property type="term" value="C:primosome complex"/>
    <property type="evidence" value="ECO:0007669"/>
    <property type="project" value="UniProtKB-KW"/>
</dbReference>
<keyword evidence="4 12" id="KW-0548">Nucleotidyltransferase</keyword>
<evidence type="ECO:0000256" key="6">
    <source>
        <dbReference type="ARBA" id="ARBA00022723"/>
    </source>
</evidence>
<dbReference type="GO" id="GO:0005737">
    <property type="term" value="C:cytoplasm"/>
    <property type="evidence" value="ECO:0007669"/>
    <property type="project" value="TreeGrafter"/>
</dbReference>
<dbReference type="SMART" id="SM00400">
    <property type="entry name" value="ZnF_CHCC"/>
    <property type="match status" value="1"/>
</dbReference>
<evidence type="ECO:0000313" key="16">
    <source>
        <dbReference type="Proteomes" id="UP000004295"/>
    </source>
</evidence>
<feature type="compositionally biased region" description="Basic and acidic residues" evidence="13">
    <location>
        <begin position="454"/>
        <end position="468"/>
    </location>
</feature>
<dbReference type="SMART" id="SM00493">
    <property type="entry name" value="TOPRIM"/>
    <property type="match status" value="1"/>
</dbReference>
<keyword evidence="3 12" id="KW-0808">Transferase</keyword>
<evidence type="ECO:0000256" key="1">
    <source>
        <dbReference type="ARBA" id="ARBA00022478"/>
    </source>
</evidence>
<feature type="compositionally biased region" description="Acidic residues" evidence="13">
    <location>
        <begin position="469"/>
        <end position="480"/>
    </location>
</feature>
<dbReference type="InterPro" id="IPR037068">
    <property type="entry name" value="DNA_primase_core_N_sf"/>
</dbReference>
<dbReference type="PROSITE" id="PS50880">
    <property type="entry name" value="TOPRIM"/>
    <property type="match status" value="1"/>
</dbReference>
<reference evidence="15 16" key="1">
    <citation type="submission" date="2009-04" db="EMBL/GenBank/DDBJ databases">
        <authorList>
            <person name="Sebastian Y."/>
            <person name="Madupu R."/>
            <person name="Durkin A.S."/>
            <person name="Torralba M."/>
            <person name="Methe B."/>
            <person name="Sutton G.G."/>
            <person name="Strausberg R.L."/>
            <person name="Nelson K.E."/>
        </authorList>
    </citation>
    <scope>NUCLEOTIDE SEQUENCE [LARGE SCALE GENOMIC DNA]</scope>
    <source>
        <strain evidence="16">ATCC 35406 / BCRC 14492 / JCM 8526 / NCTC 13058 / HG 370</strain>
    </source>
</reference>
<dbReference type="AlphaFoldDB" id="C3JBY0"/>
<organism evidence="15 16">
    <name type="scientific">Porphyromonas endodontalis (strain ATCC 35406 / DSM 24491 / JCM 8526 / CCUG 16442 / BCRC 14492 / NCTC 13058 / HG 370)</name>
    <name type="common">Bacteroides endodontalis</name>
    <dbReference type="NCBI Taxonomy" id="553175"/>
    <lineage>
        <taxon>Bacteria</taxon>
        <taxon>Pseudomonadati</taxon>
        <taxon>Bacteroidota</taxon>
        <taxon>Bacteroidia</taxon>
        <taxon>Bacteroidales</taxon>
        <taxon>Porphyromonadaceae</taxon>
        <taxon>Porphyromonas</taxon>
    </lineage>
</organism>
<dbReference type="Gene3D" id="3.90.980.10">
    <property type="entry name" value="DNA primase, catalytic core, N-terminal domain"/>
    <property type="match status" value="1"/>
</dbReference>
<evidence type="ECO:0000256" key="12">
    <source>
        <dbReference type="HAMAP-Rule" id="MF_00974"/>
    </source>
</evidence>
<keyword evidence="5 12" id="KW-0235">DNA replication</keyword>
<evidence type="ECO:0000256" key="11">
    <source>
        <dbReference type="ARBA" id="ARBA00023163"/>
    </source>
</evidence>
<sequence length="679" mass="76914">MIDEVTKQKIIDTAHIVDVVSDFVSLRRAGVDYIGLCPFHADRRPSFHVSPSKNICKCFSCGEGGTPVSFLMKLEKMTFPEALRYLARKYGIPLEEREESPEERERRNQQESMYLVQKFAAEYFGKQLLEGDEGRSIALSYFHSRGVTEEVIEKFQLGYAPSSHNALLTAATQAGYNAKYLYATGLCFEPSEGRSGGDRFRERIMFPVHSVSGRIVAFGGRIMGKSDKMAKYINSPENIIYSKSRELYGLYFAKKAIAQKDKVYLVEGYMDVIAMHQAGIENVVASSGTALTREQIRLIRRFSKNITVLYDGDAAGIKAAIRGIDLLLEAGMHIRVLVLPAGEDPDSFSRSRTIDEFNDYISEHEVDFITFKTGLFQDDMASSPGRRAAVINDLVHSIGLIPDTIERSVYAQSVAQTLHIDEELLLRQVKIARSNHLMGRATEEQARSRQAALQEERRRNEEKEHEEDTPLSETEDEDLPSDTHTLPDIPPTRQEIELLRLIIRYGERLIPIDNDDGTQSDMPLALYIYEWFGAEEIEKSTPLFQKIVNESIEQLSTSESFRPAHYFANHPEPRIADLTLDLLSDRYQLSRAQRQALGIYNEDNSPELDTIINESLHAIDALRVECILQEIEQCRQSLSDAQQHGDGSQIMTLLQRINELNLKKKEIAERLGGITILPH</sequence>
<dbReference type="Proteomes" id="UP000004295">
    <property type="component" value="Unassembled WGS sequence"/>
</dbReference>
<keyword evidence="16" id="KW-1185">Reference proteome</keyword>